<keyword evidence="2" id="KW-1133">Transmembrane helix</keyword>
<name>A0A0E3FCQ3_9CAUD</name>
<dbReference type="Proteomes" id="UP000033008">
    <property type="component" value="Segment"/>
</dbReference>
<evidence type="ECO:0000313" key="3">
    <source>
        <dbReference type="EMBL" id="AIX24070.1"/>
    </source>
</evidence>
<organism evidence="3 4">
    <name type="scientific">Synechococcus phage ACG-2014j</name>
    <dbReference type="NCBI Taxonomy" id="1493514"/>
    <lineage>
        <taxon>Viruses</taxon>
        <taxon>Duplodnaviria</taxon>
        <taxon>Heunggongvirae</taxon>
        <taxon>Uroviricota</taxon>
        <taxon>Caudoviricetes</taxon>
        <taxon>Pantevenvirales</taxon>
        <taxon>Kyanoviridae</taxon>
        <taxon>Potamoivirus</taxon>
        <taxon>Potamoivirus tusconj</taxon>
    </lineage>
</organism>
<feature type="transmembrane region" description="Helical" evidence="2">
    <location>
        <begin position="12"/>
        <end position="33"/>
    </location>
</feature>
<evidence type="ECO:0000256" key="2">
    <source>
        <dbReference type="SAM" id="Phobius"/>
    </source>
</evidence>
<keyword evidence="2" id="KW-0472">Membrane</keyword>
<dbReference type="RefSeq" id="YP_009134157.1">
    <property type="nucleotide sequence ID" value="NC_026926.1"/>
</dbReference>
<sequence>MSMWQKIKSIQIPGSIMAASLTGLLLGTTMVLFTKLPVAPPTVPTSVENTSGKNESLEVIILLASGEELQVRVTGESTLEVVQSLKRILNSMDGSLLLEKSSPYTPHQDESTTKRPANSSYMVF</sequence>
<protein>
    <submittedName>
        <fullName evidence="3">Uncharacterized protein</fullName>
    </submittedName>
</protein>
<feature type="region of interest" description="Disordered" evidence="1">
    <location>
        <begin position="99"/>
        <end position="124"/>
    </location>
</feature>
<dbReference type="OrthoDB" id="24106at10239"/>
<accession>A0A0E3FCQ3</accession>
<dbReference type="GeneID" id="24171353"/>
<dbReference type="EMBL" id="KJ019069">
    <property type="protein sequence ID" value="AIX24070.1"/>
    <property type="molecule type" value="Genomic_DNA"/>
</dbReference>
<evidence type="ECO:0000256" key="1">
    <source>
        <dbReference type="SAM" id="MobiDB-lite"/>
    </source>
</evidence>
<proteinExistence type="predicted"/>
<dbReference type="KEGG" id="vg:24171353"/>
<feature type="compositionally biased region" description="Polar residues" evidence="1">
    <location>
        <begin position="114"/>
        <end position="124"/>
    </location>
</feature>
<reference evidence="3 4" key="1">
    <citation type="submission" date="2013-12" db="EMBL/GenBank/DDBJ databases">
        <title>Ecological redundancy of diverse viral populations within a natural community.</title>
        <authorList>
            <person name="Gregory A.C."/>
            <person name="LaButti K."/>
            <person name="Copeland A."/>
            <person name="Woyke T."/>
            <person name="Sullivan M.B."/>
        </authorList>
    </citation>
    <scope>NUCLEOTIDE SEQUENCE [LARGE SCALE GENOMIC DNA]</scope>
    <source>
        <strain evidence="3">Syn7803US103</strain>
    </source>
</reference>
<gene>
    <name evidence="3" type="ORF">Syn7803US103_175</name>
</gene>
<keyword evidence="2" id="KW-0812">Transmembrane</keyword>
<evidence type="ECO:0000313" key="4">
    <source>
        <dbReference type="Proteomes" id="UP000033008"/>
    </source>
</evidence>